<keyword evidence="2" id="KW-1185">Reference proteome</keyword>
<protein>
    <submittedName>
        <fullName evidence="1">TobH protein</fullName>
    </submittedName>
</protein>
<dbReference type="EMBL" id="JAEMNV010000002">
    <property type="protein sequence ID" value="MBJ8338415.1"/>
    <property type="molecule type" value="Genomic_DNA"/>
</dbReference>
<dbReference type="GO" id="GO:1901135">
    <property type="term" value="P:carbohydrate derivative metabolic process"/>
    <property type="evidence" value="ECO:0007669"/>
    <property type="project" value="InterPro"/>
</dbReference>
<name>A0A934U1M2_9NOCA</name>
<dbReference type="Proteomes" id="UP000655868">
    <property type="component" value="Unassembled WGS sequence"/>
</dbReference>
<sequence length="378" mass="38885">MTAPSPVFDLDDVDSLLAADVGGALRSAALGGAQVRATAAAVSEDSLIRLTDLRPRSVLFVTGAGRAARAAGLVVAALGGSAGLPVLHVDETPPWVGPLDVVLVAGDDAGDPRLVESVDKALRRGAEVVIVAPDEGPLRAAGAGRASTLPPRVPVLEHNTLLRYIAAGIAVLAIVDKARSAPFLPDLASLADLLDAEAAHDHPSNEVFHNPAKALASRMRNCEIVLAGDDTAPAELARHASEVLLRCAGTIAAAGDLSDVVGAAAMLAQGDSGGGADFDPFFHDEQLDGPPPRNRVRVFVVSTEPERRIAERRIAVFADAQLVAVDPEEAARADGGVPPPSRSGRELEHLAILAVRLEMAAAYVQLMSGAARSFGGGH</sequence>
<dbReference type="RefSeq" id="WP_199703108.1">
    <property type="nucleotide sequence ID" value="NZ_JAEMNV010000002.1"/>
</dbReference>
<dbReference type="GO" id="GO:0097367">
    <property type="term" value="F:carbohydrate derivative binding"/>
    <property type="evidence" value="ECO:0007669"/>
    <property type="project" value="InterPro"/>
</dbReference>
<evidence type="ECO:0000313" key="2">
    <source>
        <dbReference type="Proteomes" id="UP000655868"/>
    </source>
</evidence>
<evidence type="ECO:0000313" key="1">
    <source>
        <dbReference type="EMBL" id="MBJ8338415.1"/>
    </source>
</evidence>
<gene>
    <name evidence="1" type="ORF">JGU71_05935</name>
</gene>
<dbReference type="SUPFAM" id="SSF53697">
    <property type="entry name" value="SIS domain"/>
    <property type="match status" value="1"/>
</dbReference>
<dbReference type="AlphaFoldDB" id="A0A934U1M2"/>
<organism evidence="1 2">
    <name type="scientific">Antrihabitans stalagmiti</name>
    <dbReference type="NCBI Taxonomy" id="2799499"/>
    <lineage>
        <taxon>Bacteria</taxon>
        <taxon>Bacillati</taxon>
        <taxon>Actinomycetota</taxon>
        <taxon>Actinomycetes</taxon>
        <taxon>Mycobacteriales</taxon>
        <taxon>Nocardiaceae</taxon>
        <taxon>Antrihabitans</taxon>
    </lineage>
</organism>
<comment type="caution">
    <text evidence="1">The sequence shown here is derived from an EMBL/GenBank/DDBJ whole genome shotgun (WGS) entry which is preliminary data.</text>
</comment>
<accession>A0A934U1M2</accession>
<reference evidence="1" key="1">
    <citation type="submission" date="2020-12" db="EMBL/GenBank/DDBJ databases">
        <title>Antrihabitans popcorni sp. nov. and Antrihabitans auranticaus sp. nov., isolated from a larva cave.</title>
        <authorList>
            <person name="Lee S.D."/>
            <person name="Kim I.S."/>
        </authorList>
    </citation>
    <scope>NUCLEOTIDE SEQUENCE</scope>
    <source>
        <strain evidence="1">YC3-6</strain>
    </source>
</reference>
<proteinExistence type="predicted"/>
<dbReference type="InterPro" id="IPR046348">
    <property type="entry name" value="SIS_dom_sf"/>
</dbReference>